<evidence type="ECO:0000313" key="7">
    <source>
        <dbReference type="Proteomes" id="UP000236520"/>
    </source>
</evidence>
<sequence length="422" mass="43455">MTGHGSTSGRWLAFVESNTTGTGREFCAAARARGLRPVLLTRDPGRYVYVEQDGIDTRLLDTGDLAAVVDCCAGLVADGGLAGVASSSEYFVSTAARAAAKLGLPAADGDAIARCRDKETQVAALAAAGVPVPDSTAVGEVADAVRAADRIGHPVVLKPVLGSGSVGVRLCRDREETRRWAEELLSRSTDERGNPVPARILVQEAVEGPEFSVETFDNAVVTAVAKHIGPRPYFVETGHEVPAPVPDATAAALADTALRALAALGLGWGAAHTELRMSAHGPVVIEVNPRLAGGMIPVAVRAALGVDLVDAVIARAAGQSRTPARPGRLHAAVRFLRNEREGRVTDIGGVEAARAAPGVVAVAIGTAPGRTVRVTNTFQDRLGCVVATGTDGEQAGDRAAAAARLIRIELEEPALPDEGVAG</sequence>
<keyword evidence="3 4" id="KW-0067">ATP-binding</keyword>
<dbReference type="PROSITE" id="PS50975">
    <property type="entry name" value="ATP_GRASP"/>
    <property type="match status" value="1"/>
</dbReference>
<keyword evidence="1" id="KW-0436">Ligase</keyword>
<dbReference type="GO" id="GO:0005524">
    <property type="term" value="F:ATP binding"/>
    <property type="evidence" value="ECO:0007669"/>
    <property type="project" value="UniProtKB-UniRule"/>
</dbReference>
<feature type="domain" description="ATP-grasp" evidence="5">
    <location>
        <begin position="122"/>
        <end position="317"/>
    </location>
</feature>
<dbReference type="InterPro" id="IPR052032">
    <property type="entry name" value="ATP-dep_AA_Ligase"/>
</dbReference>
<dbReference type="InterPro" id="IPR011761">
    <property type="entry name" value="ATP-grasp"/>
</dbReference>
<accession>A0A2J7YRN1</accession>
<gene>
    <name evidence="6" type="ORF">SMF913_26129</name>
</gene>
<dbReference type="RefSeq" id="WP_069874975.1">
    <property type="nucleotide sequence ID" value="NZ_LJIW01000002.1"/>
</dbReference>
<evidence type="ECO:0000256" key="3">
    <source>
        <dbReference type="ARBA" id="ARBA00022840"/>
    </source>
</evidence>
<dbReference type="Pfam" id="PF18603">
    <property type="entry name" value="LAL_C2"/>
    <property type="match status" value="1"/>
</dbReference>
<dbReference type="GO" id="GO:0046872">
    <property type="term" value="F:metal ion binding"/>
    <property type="evidence" value="ECO:0007669"/>
    <property type="project" value="InterPro"/>
</dbReference>
<name>A0A2J7YRN1_STRMQ</name>
<dbReference type="Gene3D" id="3.40.50.20">
    <property type="match status" value="1"/>
</dbReference>
<keyword evidence="2 4" id="KW-0547">Nucleotide-binding</keyword>
<dbReference type="GO" id="GO:0016874">
    <property type="term" value="F:ligase activity"/>
    <property type="evidence" value="ECO:0007669"/>
    <property type="project" value="UniProtKB-KW"/>
</dbReference>
<dbReference type="EMBL" id="LJIW01000002">
    <property type="protein sequence ID" value="PNG90664.1"/>
    <property type="molecule type" value="Genomic_DNA"/>
</dbReference>
<dbReference type="Proteomes" id="UP000236520">
    <property type="component" value="Unassembled WGS sequence"/>
</dbReference>
<evidence type="ECO:0000256" key="4">
    <source>
        <dbReference type="PROSITE-ProRule" id="PRU00409"/>
    </source>
</evidence>
<organism evidence="6 7">
    <name type="scientific">Streptomyces malaysiensis</name>
    <dbReference type="NCBI Taxonomy" id="92644"/>
    <lineage>
        <taxon>Bacteria</taxon>
        <taxon>Bacillati</taxon>
        <taxon>Actinomycetota</taxon>
        <taxon>Actinomycetes</taxon>
        <taxon>Kitasatosporales</taxon>
        <taxon>Streptomycetaceae</taxon>
        <taxon>Streptomyces</taxon>
        <taxon>Streptomyces violaceusniger group</taxon>
    </lineage>
</organism>
<dbReference type="SMART" id="SM01209">
    <property type="entry name" value="GARS_A"/>
    <property type="match status" value="1"/>
</dbReference>
<keyword evidence="7" id="KW-1185">Reference proteome</keyword>
<evidence type="ECO:0000256" key="1">
    <source>
        <dbReference type="ARBA" id="ARBA00022598"/>
    </source>
</evidence>
<dbReference type="Pfam" id="PF13535">
    <property type="entry name" value="ATP-grasp_4"/>
    <property type="match status" value="1"/>
</dbReference>
<dbReference type="PANTHER" id="PTHR43585:SF2">
    <property type="entry name" value="ATP-GRASP ENZYME FSQD"/>
    <property type="match status" value="1"/>
</dbReference>
<evidence type="ECO:0000256" key="2">
    <source>
        <dbReference type="ARBA" id="ARBA00022741"/>
    </source>
</evidence>
<evidence type="ECO:0000313" key="6">
    <source>
        <dbReference type="EMBL" id="PNG90664.1"/>
    </source>
</evidence>
<proteinExistence type="predicted"/>
<protein>
    <recommendedName>
        <fullName evidence="5">ATP-grasp domain-containing protein</fullName>
    </recommendedName>
</protein>
<dbReference type="SUPFAM" id="SSF56059">
    <property type="entry name" value="Glutathione synthetase ATP-binding domain-like"/>
    <property type="match status" value="1"/>
</dbReference>
<dbReference type="PANTHER" id="PTHR43585">
    <property type="entry name" value="FUMIPYRROLE BIOSYNTHESIS PROTEIN C"/>
    <property type="match status" value="1"/>
</dbReference>
<dbReference type="Gene3D" id="3.30.470.20">
    <property type="entry name" value="ATP-grasp fold, B domain"/>
    <property type="match status" value="1"/>
</dbReference>
<comment type="caution">
    <text evidence="6">The sequence shown here is derived from an EMBL/GenBank/DDBJ whole genome shotgun (WGS) entry which is preliminary data.</text>
</comment>
<dbReference type="AlphaFoldDB" id="A0A2J7YRN1"/>
<dbReference type="InterPro" id="IPR040570">
    <property type="entry name" value="LAL_C2"/>
</dbReference>
<reference evidence="6 7" key="1">
    <citation type="submission" date="2015-09" db="EMBL/GenBank/DDBJ databases">
        <title>Genome sequence, genome mining and natural product profiling of a biocontrol bacterium Streptomyces malaysiensis F913.</title>
        <authorList>
            <person name="Xu Y."/>
            <person name="Wei J."/>
            <person name="Xie J."/>
            <person name="Li T."/>
            <person name="Zhou Z."/>
        </authorList>
    </citation>
    <scope>NUCLEOTIDE SEQUENCE [LARGE SCALE GENOMIC DNA]</scope>
    <source>
        <strain evidence="6 7">F913</strain>
    </source>
</reference>
<evidence type="ECO:0000259" key="5">
    <source>
        <dbReference type="PROSITE" id="PS50975"/>
    </source>
</evidence>